<feature type="compositionally biased region" description="Basic and acidic residues" evidence="1">
    <location>
        <begin position="1"/>
        <end position="15"/>
    </location>
</feature>
<name>A0A0B2V4X2_TOXCA</name>
<comment type="caution">
    <text evidence="2">The sequence shown here is derived from an EMBL/GenBank/DDBJ whole genome shotgun (WGS) entry which is preliminary data.</text>
</comment>
<organism evidence="2 3">
    <name type="scientific">Toxocara canis</name>
    <name type="common">Canine roundworm</name>
    <dbReference type="NCBI Taxonomy" id="6265"/>
    <lineage>
        <taxon>Eukaryota</taxon>
        <taxon>Metazoa</taxon>
        <taxon>Ecdysozoa</taxon>
        <taxon>Nematoda</taxon>
        <taxon>Chromadorea</taxon>
        <taxon>Rhabditida</taxon>
        <taxon>Spirurina</taxon>
        <taxon>Ascaridomorpha</taxon>
        <taxon>Ascaridoidea</taxon>
        <taxon>Toxocaridae</taxon>
        <taxon>Toxocara</taxon>
    </lineage>
</organism>
<accession>A0A0B2V4X2</accession>
<dbReference type="Proteomes" id="UP000031036">
    <property type="component" value="Unassembled WGS sequence"/>
</dbReference>
<evidence type="ECO:0000313" key="3">
    <source>
        <dbReference type="Proteomes" id="UP000031036"/>
    </source>
</evidence>
<evidence type="ECO:0000256" key="1">
    <source>
        <dbReference type="SAM" id="MobiDB-lite"/>
    </source>
</evidence>
<protein>
    <submittedName>
        <fullName evidence="2">Uncharacterized protein</fullName>
    </submittedName>
</protein>
<reference evidence="2 3" key="1">
    <citation type="submission" date="2014-11" db="EMBL/GenBank/DDBJ databases">
        <title>Genetic blueprint of the zoonotic pathogen Toxocara canis.</title>
        <authorList>
            <person name="Zhu X.-Q."/>
            <person name="Korhonen P.K."/>
            <person name="Cai H."/>
            <person name="Young N.D."/>
            <person name="Nejsum P."/>
            <person name="von Samson-Himmelstjerna G."/>
            <person name="Boag P.R."/>
            <person name="Tan P."/>
            <person name="Li Q."/>
            <person name="Min J."/>
            <person name="Yang Y."/>
            <person name="Wang X."/>
            <person name="Fang X."/>
            <person name="Hall R.S."/>
            <person name="Hofmann A."/>
            <person name="Sternberg P.W."/>
            <person name="Jex A.R."/>
            <person name="Gasser R.B."/>
        </authorList>
    </citation>
    <scope>NUCLEOTIDE SEQUENCE [LARGE SCALE GENOMIC DNA]</scope>
    <source>
        <strain evidence="2">PN_DK_2014</strain>
    </source>
</reference>
<proteinExistence type="predicted"/>
<feature type="region of interest" description="Disordered" evidence="1">
    <location>
        <begin position="1"/>
        <end position="22"/>
    </location>
</feature>
<dbReference type="EMBL" id="JPKZ01002583">
    <property type="protein sequence ID" value="KHN76040.1"/>
    <property type="molecule type" value="Genomic_DNA"/>
</dbReference>
<evidence type="ECO:0000313" key="2">
    <source>
        <dbReference type="EMBL" id="KHN76040.1"/>
    </source>
</evidence>
<sequence length="176" mass="20257">MFSRKEDMAQRDRGSRSRNPVIMKAKAGVTPPFPFKKVRLQSEMKSSCHGAGARATFFQRIGPRQSSTSRPKTKPDYIGRSRCRSQVIAEPTWSEVFLEVRVRSFHKPKLGSPFRLTARIGAAPYCQRLRLLIPTNRPPPSLPSLSRSRCQLTFKKRLKLEDSKYHRHFNPFSRAN</sequence>
<keyword evidence="3" id="KW-1185">Reference proteome</keyword>
<gene>
    <name evidence="2" type="ORF">Tcan_16413</name>
</gene>
<dbReference type="AlphaFoldDB" id="A0A0B2V4X2"/>